<dbReference type="AlphaFoldDB" id="A0A0C3CHH1"/>
<evidence type="ECO:0000313" key="4">
    <source>
        <dbReference type="Proteomes" id="UP000054321"/>
    </source>
</evidence>
<keyword evidence="4" id="KW-1185">Reference proteome</keyword>
<feature type="transmembrane region" description="Helical" evidence="1">
    <location>
        <begin position="487"/>
        <end position="513"/>
    </location>
</feature>
<evidence type="ECO:0008006" key="5">
    <source>
        <dbReference type="Google" id="ProtNLM"/>
    </source>
</evidence>
<protein>
    <recommendedName>
        <fullName evidence="5">Autophagy-related protein</fullName>
    </recommendedName>
</protein>
<evidence type="ECO:0000256" key="1">
    <source>
        <dbReference type="SAM" id="Phobius"/>
    </source>
</evidence>
<evidence type="ECO:0000256" key="2">
    <source>
        <dbReference type="SAM" id="SignalP"/>
    </source>
</evidence>
<dbReference type="Proteomes" id="UP000054321">
    <property type="component" value="Unassembled WGS sequence"/>
</dbReference>
<gene>
    <name evidence="3" type="ORF">OIDMADRAFT_167245</name>
</gene>
<proteinExistence type="predicted"/>
<keyword evidence="1" id="KW-0812">Transmembrane</keyword>
<reference evidence="4" key="2">
    <citation type="submission" date="2015-01" db="EMBL/GenBank/DDBJ databases">
        <title>Evolutionary Origins and Diversification of the Mycorrhizal Mutualists.</title>
        <authorList>
            <consortium name="DOE Joint Genome Institute"/>
            <consortium name="Mycorrhizal Genomics Consortium"/>
            <person name="Kohler A."/>
            <person name="Kuo A."/>
            <person name="Nagy L.G."/>
            <person name="Floudas D."/>
            <person name="Copeland A."/>
            <person name="Barry K.W."/>
            <person name="Cichocki N."/>
            <person name="Veneault-Fourrey C."/>
            <person name="LaButti K."/>
            <person name="Lindquist E.A."/>
            <person name="Lipzen A."/>
            <person name="Lundell T."/>
            <person name="Morin E."/>
            <person name="Murat C."/>
            <person name="Riley R."/>
            <person name="Ohm R."/>
            <person name="Sun H."/>
            <person name="Tunlid A."/>
            <person name="Henrissat B."/>
            <person name="Grigoriev I.V."/>
            <person name="Hibbett D.S."/>
            <person name="Martin F."/>
        </authorList>
    </citation>
    <scope>NUCLEOTIDE SEQUENCE [LARGE SCALE GENOMIC DNA]</scope>
    <source>
        <strain evidence="4">Zn</strain>
    </source>
</reference>
<feature type="chain" id="PRO_5002162484" description="Autophagy-related protein" evidence="2">
    <location>
        <begin position="26"/>
        <end position="586"/>
    </location>
</feature>
<dbReference type="HOGENOM" id="CLU_015738_0_0_1"/>
<feature type="transmembrane region" description="Helical" evidence="1">
    <location>
        <begin position="445"/>
        <end position="467"/>
    </location>
</feature>
<name>A0A0C3CHH1_OIDMZ</name>
<keyword evidence="1" id="KW-0472">Membrane</keyword>
<feature type="transmembrane region" description="Helical" evidence="1">
    <location>
        <begin position="123"/>
        <end position="144"/>
    </location>
</feature>
<organism evidence="3 4">
    <name type="scientific">Oidiodendron maius (strain Zn)</name>
    <dbReference type="NCBI Taxonomy" id="913774"/>
    <lineage>
        <taxon>Eukaryota</taxon>
        <taxon>Fungi</taxon>
        <taxon>Dikarya</taxon>
        <taxon>Ascomycota</taxon>
        <taxon>Pezizomycotina</taxon>
        <taxon>Leotiomycetes</taxon>
        <taxon>Leotiomycetes incertae sedis</taxon>
        <taxon>Myxotrichaceae</taxon>
        <taxon>Oidiodendron</taxon>
    </lineage>
</organism>
<dbReference type="OrthoDB" id="5392263at2759"/>
<feature type="signal peptide" evidence="2">
    <location>
        <begin position="1"/>
        <end position="25"/>
    </location>
</feature>
<keyword evidence="2" id="KW-0732">Signal</keyword>
<keyword evidence="1" id="KW-1133">Transmembrane helix</keyword>
<reference evidence="3 4" key="1">
    <citation type="submission" date="2014-04" db="EMBL/GenBank/DDBJ databases">
        <authorList>
            <consortium name="DOE Joint Genome Institute"/>
            <person name="Kuo A."/>
            <person name="Martino E."/>
            <person name="Perotto S."/>
            <person name="Kohler A."/>
            <person name="Nagy L.G."/>
            <person name="Floudas D."/>
            <person name="Copeland A."/>
            <person name="Barry K.W."/>
            <person name="Cichocki N."/>
            <person name="Veneault-Fourrey C."/>
            <person name="LaButti K."/>
            <person name="Lindquist E.A."/>
            <person name="Lipzen A."/>
            <person name="Lundell T."/>
            <person name="Morin E."/>
            <person name="Murat C."/>
            <person name="Sun H."/>
            <person name="Tunlid A."/>
            <person name="Henrissat B."/>
            <person name="Grigoriev I.V."/>
            <person name="Hibbett D.S."/>
            <person name="Martin F."/>
            <person name="Nordberg H.P."/>
            <person name="Cantor M.N."/>
            <person name="Hua S.X."/>
        </authorList>
    </citation>
    <scope>NUCLEOTIDE SEQUENCE [LARGE SCALE GENOMIC DNA]</scope>
    <source>
        <strain evidence="3 4">Zn</strain>
    </source>
</reference>
<feature type="transmembrane region" description="Helical" evidence="1">
    <location>
        <begin position="241"/>
        <end position="264"/>
    </location>
</feature>
<evidence type="ECO:0000313" key="3">
    <source>
        <dbReference type="EMBL" id="KIM98438.1"/>
    </source>
</evidence>
<accession>A0A0C3CHH1</accession>
<dbReference type="EMBL" id="KN832880">
    <property type="protein sequence ID" value="KIM98438.1"/>
    <property type="molecule type" value="Genomic_DNA"/>
</dbReference>
<feature type="transmembrane region" description="Helical" evidence="1">
    <location>
        <begin position="209"/>
        <end position="229"/>
    </location>
</feature>
<sequence>MALFVFQQNIIVLLFLFQSFLFLTAESIILVDFDQCQAAVNESFSNDPSINYLRDQNGNPTSNFSTAWGISYQACNDVCTVGTSFVDWNAFSFQFSTWLLPWLALTAQLPFETRNRAKNFQSLYLSIGCPLLIIYSLTLTILAAREVNREFRQIKEDAKNLQLTEVQEKQLKIIVNGPEREIAQLVVNPKNASWWSQVAQEILKTKREWTYSLIAQLAMVVVAQVFSIIDYFTSTADDTTITVGLALNSLWIWMIPVTLGWVFVGTQTSAGSIKAAISSATNGVDNPTPIAIEETQKSPRRTWMESHFLGLRDFKFAGDDLEPGPIFNYARVWSSMNVVAYIVEMFSCSMIHQSEHQSVSGESWHDEASDYDTNLKGAPQAMSKYISKSYTDNENFLVHSKRLSSLKTNCVWAAFVGIILFWCTTGAGILIAYETPTVGLGCDSGGYLLYGILVTYSWILLLLSAYLSHRHAINTEGGEPNTWWCSLLAAFTCYTGKFIAGINALWLLCASVFQFTNLYNTCWCSTSSLSLGSRAWLVLFASDTQIASASMAPWVGGVFLAVVVSFASAAFFLASRGDEIFEENKQ</sequence>
<dbReference type="STRING" id="913774.A0A0C3CHH1"/>
<feature type="transmembrane region" description="Helical" evidence="1">
    <location>
        <begin position="410"/>
        <end position="433"/>
    </location>
</feature>
<dbReference type="InParanoid" id="A0A0C3CHH1"/>
<feature type="transmembrane region" description="Helical" evidence="1">
    <location>
        <begin position="554"/>
        <end position="574"/>
    </location>
</feature>